<accession>A0A2N9L2R6</accession>
<dbReference type="EMBL" id="OKRB01000002">
    <property type="protein sequence ID" value="SPE17501.1"/>
    <property type="molecule type" value="Genomic_DNA"/>
</dbReference>
<proteinExistence type="predicted"/>
<evidence type="ECO:0000313" key="2">
    <source>
        <dbReference type="Proteomes" id="UP000239735"/>
    </source>
</evidence>
<dbReference type="Proteomes" id="UP000239735">
    <property type="component" value="Unassembled WGS sequence"/>
</dbReference>
<protein>
    <submittedName>
        <fullName evidence="1">Uncharacterized protein</fullName>
    </submittedName>
</protein>
<dbReference type="AlphaFoldDB" id="A0A2N9L2R6"/>
<gene>
    <name evidence="1" type="ORF">SBA5_100099</name>
</gene>
<organism evidence="1 2">
    <name type="scientific">Candidatus Sulfuritelmatomonas gaucii</name>
    <dbReference type="NCBI Taxonomy" id="2043161"/>
    <lineage>
        <taxon>Bacteria</taxon>
        <taxon>Pseudomonadati</taxon>
        <taxon>Acidobacteriota</taxon>
        <taxon>Terriglobia</taxon>
        <taxon>Terriglobales</taxon>
        <taxon>Acidobacteriaceae</taxon>
        <taxon>Candidatus Sulfuritelmatomonas</taxon>
    </lineage>
</organism>
<reference evidence="2" key="1">
    <citation type="submission" date="2018-02" db="EMBL/GenBank/DDBJ databases">
        <authorList>
            <person name="Hausmann B."/>
        </authorList>
    </citation>
    <scope>NUCLEOTIDE SEQUENCE [LARGE SCALE GENOMIC DNA]</scope>
    <source>
        <strain evidence="2">Peat soil MAG SbA5</strain>
    </source>
</reference>
<evidence type="ECO:0000313" key="1">
    <source>
        <dbReference type="EMBL" id="SPE17501.1"/>
    </source>
</evidence>
<sequence length="41" mass="4404">MPEAQKMATFVADSGLESCRGNWITGMAEQDLLVFGTISVV</sequence>
<name>A0A2N9L2R6_9BACT</name>